<evidence type="ECO:0000313" key="3">
    <source>
        <dbReference type="Proteomes" id="UP000178656"/>
    </source>
</evidence>
<proteinExistence type="predicted"/>
<comment type="caution">
    <text evidence="2">The sequence shown here is derived from an EMBL/GenBank/DDBJ whole genome shotgun (WGS) entry which is preliminary data.</text>
</comment>
<protein>
    <recommendedName>
        <fullName evidence="1">Hemerythrin-like domain-containing protein</fullName>
    </recommendedName>
</protein>
<dbReference type="InterPro" id="IPR012312">
    <property type="entry name" value="Hemerythrin-like"/>
</dbReference>
<evidence type="ECO:0000259" key="1">
    <source>
        <dbReference type="Pfam" id="PF01814"/>
    </source>
</evidence>
<dbReference type="AlphaFoldDB" id="A0A1F5TEQ4"/>
<gene>
    <name evidence="2" type="ORF">A2482_03275</name>
</gene>
<name>A0A1F5TEQ4_9BACT</name>
<dbReference type="EMBL" id="MFGM01000022">
    <property type="protein sequence ID" value="OGF37405.1"/>
    <property type="molecule type" value="Genomic_DNA"/>
</dbReference>
<dbReference type="Proteomes" id="UP000178656">
    <property type="component" value="Unassembled WGS sequence"/>
</dbReference>
<dbReference type="Gene3D" id="1.20.120.520">
    <property type="entry name" value="nmb1532 protein domain like"/>
    <property type="match status" value="1"/>
</dbReference>
<sequence>MKIIIKNNMGIVSAFMENDHAYLDRLWAVFLNERKNLARSSGRLARFKRRLKLHVRLEDEFLFPRLTDYCGLAKNTGLTGMARRDHAVILKLLGLVEKAYRDRRFEKVMLAGGNLDRALKKHRNREGAIQYPVSDRFIHRSEWRRMLIKVYGRAINQKMI</sequence>
<organism evidence="2 3">
    <name type="scientific">Candidatus Falkowbacteria bacterium RIFOXYC2_FULL_48_21</name>
    <dbReference type="NCBI Taxonomy" id="1798005"/>
    <lineage>
        <taxon>Bacteria</taxon>
        <taxon>Candidatus Falkowiibacteriota</taxon>
    </lineage>
</organism>
<dbReference type="Pfam" id="PF01814">
    <property type="entry name" value="Hemerythrin"/>
    <property type="match status" value="1"/>
</dbReference>
<reference evidence="2 3" key="1">
    <citation type="journal article" date="2016" name="Nat. Commun.">
        <title>Thousands of microbial genomes shed light on interconnected biogeochemical processes in an aquifer system.</title>
        <authorList>
            <person name="Anantharaman K."/>
            <person name="Brown C.T."/>
            <person name="Hug L.A."/>
            <person name="Sharon I."/>
            <person name="Castelle C.J."/>
            <person name="Probst A.J."/>
            <person name="Thomas B.C."/>
            <person name="Singh A."/>
            <person name="Wilkins M.J."/>
            <person name="Karaoz U."/>
            <person name="Brodie E.L."/>
            <person name="Williams K.H."/>
            <person name="Hubbard S.S."/>
            <person name="Banfield J.F."/>
        </authorList>
    </citation>
    <scope>NUCLEOTIDE SEQUENCE [LARGE SCALE GENOMIC DNA]</scope>
</reference>
<feature type="domain" description="Hemerythrin-like" evidence="1">
    <location>
        <begin position="14"/>
        <end position="124"/>
    </location>
</feature>
<evidence type="ECO:0000313" key="2">
    <source>
        <dbReference type="EMBL" id="OGF37405.1"/>
    </source>
</evidence>
<accession>A0A1F5TEQ4</accession>